<dbReference type="GO" id="GO:0008270">
    <property type="term" value="F:zinc ion binding"/>
    <property type="evidence" value="ECO:0007669"/>
    <property type="project" value="InterPro"/>
</dbReference>
<dbReference type="PANTHER" id="PTHR37827">
    <property type="entry name" value="TUDOR DOMAIN-CONTAINING PROTEIN"/>
    <property type="match status" value="1"/>
</dbReference>
<dbReference type="AlphaFoldDB" id="A0A160IKU6"/>
<name>A0A160IKU6_9BACL</name>
<dbReference type="OrthoDB" id="9802640at2"/>
<evidence type="ECO:0000313" key="2">
    <source>
        <dbReference type="Proteomes" id="UP000076623"/>
    </source>
</evidence>
<proteinExistence type="predicted"/>
<dbReference type="EMBL" id="CP015378">
    <property type="protein sequence ID" value="ANC76631.1"/>
    <property type="molecule type" value="Genomic_DNA"/>
</dbReference>
<dbReference type="InterPro" id="IPR002711">
    <property type="entry name" value="HNH"/>
</dbReference>
<accession>A0A160IKU6</accession>
<dbReference type="Pfam" id="PF01844">
    <property type="entry name" value="HNH"/>
    <property type="match status" value="1"/>
</dbReference>
<dbReference type="KEGG" id="fpn:ABE65_007395"/>
<evidence type="ECO:0000313" key="1">
    <source>
        <dbReference type="EMBL" id="ANC76631.1"/>
    </source>
</evidence>
<organism evidence="1 2">
    <name type="scientific">Fictibacillus phosphorivorans</name>
    <dbReference type="NCBI Taxonomy" id="1221500"/>
    <lineage>
        <taxon>Bacteria</taxon>
        <taxon>Bacillati</taxon>
        <taxon>Bacillota</taxon>
        <taxon>Bacilli</taxon>
        <taxon>Bacillales</taxon>
        <taxon>Fictibacillaceae</taxon>
        <taxon>Fictibacillus</taxon>
    </lineage>
</organism>
<dbReference type="PANTHER" id="PTHR37827:SF1">
    <property type="entry name" value="HNH DOMAIN-CONTAINING PROTEIN"/>
    <property type="match status" value="1"/>
</dbReference>
<sequence length="101" mass="11967">MDNTVEKGTCELCRREPVELTLHHLIPKEEGGRFSETANLCVPCHKQIHFLYTNSELASLYYTIEKLRDTPELKKFLKWLRKQPASALPRMKKSNRLKRRR</sequence>
<reference evidence="1 2" key="1">
    <citation type="submission" date="2016-04" db="EMBL/GenBank/DDBJ databases">
        <title>Complete genome sequence of Fictibacillus phosphorivorans G25-29, a strain toxic to nematodes.</title>
        <authorList>
            <person name="Zheng Z."/>
        </authorList>
    </citation>
    <scope>NUCLEOTIDE SEQUENCE [LARGE SCALE GENOMIC DNA]</scope>
    <source>
        <strain evidence="1 2">G25-29</strain>
    </source>
</reference>
<gene>
    <name evidence="1" type="ORF">ABE65_007395</name>
</gene>
<keyword evidence="2" id="KW-1185">Reference proteome</keyword>
<dbReference type="STRING" id="1221500.ABE65_007395"/>
<dbReference type="Gene3D" id="1.10.30.50">
    <property type="match status" value="1"/>
</dbReference>
<protein>
    <submittedName>
        <fullName evidence="1">Uncharacterized protein</fullName>
    </submittedName>
</protein>
<dbReference type="GO" id="GO:0004519">
    <property type="term" value="F:endonuclease activity"/>
    <property type="evidence" value="ECO:0007669"/>
    <property type="project" value="InterPro"/>
</dbReference>
<dbReference type="GO" id="GO:0003676">
    <property type="term" value="F:nucleic acid binding"/>
    <property type="evidence" value="ECO:0007669"/>
    <property type="project" value="InterPro"/>
</dbReference>
<dbReference type="Proteomes" id="UP000076623">
    <property type="component" value="Chromosome"/>
</dbReference>